<evidence type="ECO:0008006" key="3">
    <source>
        <dbReference type="Google" id="ProtNLM"/>
    </source>
</evidence>
<dbReference type="RefSeq" id="WP_021712854.1">
    <property type="nucleotide sequence ID" value="NZ_BATM01000008.1"/>
</dbReference>
<keyword evidence="2" id="KW-1185">Reference proteome</keyword>
<evidence type="ECO:0000313" key="1">
    <source>
        <dbReference type="EMBL" id="GAD79143.1"/>
    </source>
</evidence>
<evidence type="ECO:0000313" key="2">
    <source>
        <dbReference type="Proteomes" id="UP000016562"/>
    </source>
</evidence>
<comment type="caution">
    <text evidence="1">The sequence shown here is derived from an EMBL/GenBank/DDBJ whole genome shotgun (WGS) entry which is preliminary data.</text>
</comment>
<dbReference type="AlphaFoldDB" id="U3CLS1"/>
<accession>U3CLS1</accession>
<name>U3CLS1_9VIBR</name>
<protein>
    <recommendedName>
        <fullName evidence="3">DUF945 domain-containing protein</fullName>
    </recommendedName>
</protein>
<proteinExistence type="predicted"/>
<dbReference type="InterPro" id="IPR010352">
    <property type="entry name" value="DUF945"/>
</dbReference>
<sequence>MKQLKRMAAAGGAIALVGIWPLAVGHIGQTIVTDGVKNLSNHNVKVELEEYHRGYLTSEAKTLVTVTDPQAIAQLQAYGWPTQYEFVHVIHHGLVSITGETSLAQNPELVLNTKTQLNGNTEFSTVIEHQQFDMAGSMPMTVLLESLTLNGSVSVLGQLDYQLSMPSIELDYKSGTMVRLSGLNSNGDGKVEQELWLGEQTVAIDSFVIDDNEGVNLVELNGFNYQFQTSEDEKADTLQGNYQLTVKDFKNHDGEAANLNMSFTASGFDKSSFLDITEMYQNTPQWTSAETEKVLPKVDALLAKGFTLSLSKFKVDIDEGHFETNWTLDLPAGSADSSKDMLQLLGLFKGNMNAFVSSDLVMAYPFIQQNLDELLIMEVATQSDDGYRLSLQLDNGEIKFANGKAVPIISLVAPMLMHQAQ</sequence>
<dbReference type="EMBL" id="BATM01000008">
    <property type="protein sequence ID" value="GAD79143.1"/>
    <property type="molecule type" value="Genomic_DNA"/>
</dbReference>
<gene>
    <name evidence="1" type="ORF">VEZ01S_08_01790</name>
</gene>
<dbReference type="STRING" id="1219080.VEZ01S_08_01790"/>
<organism evidence="1 2">
    <name type="scientific">Vibrio ezurae NBRC 102218</name>
    <dbReference type="NCBI Taxonomy" id="1219080"/>
    <lineage>
        <taxon>Bacteria</taxon>
        <taxon>Pseudomonadati</taxon>
        <taxon>Pseudomonadota</taxon>
        <taxon>Gammaproteobacteria</taxon>
        <taxon>Vibrionales</taxon>
        <taxon>Vibrionaceae</taxon>
        <taxon>Vibrio</taxon>
    </lineage>
</organism>
<dbReference type="Pfam" id="PF06097">
    <property type="entry name" value="DUF945"/>
    <property type="match status" value="1"/>
</dbReference>
<dbReference type="OrthoDB" id="5915128at2"/>
<dbReference type="Proteomes" id="UP000016562">
    <property type="component" value="Unassembled WGS sequence"/>
</dbReference>
<dbReference type="eggNOG" id="COG5339">
    <property type="taxonomic scope" value="Bacteria"/>
</dbReference>
<reference evidence="1 2" key="1">
    <citation type="submission" date="2013-09" db="EMBL/GenBank/DDBJ databases">
        <title>Whole genome shotgun sequence of Vibrio ezurae NBRC 102218.</title>
        <authorList>
            <person name="Yoshida I."/>
            <person name="Hosoyama A."/>
            <person name="Numata M."/>
            <person name="Hashimoto M."/>
            <person name="Hosoyama Y."/>
            <person name="Tsuchikane K."/>
            <person name="Noguchi M."/>
            <person name="Hirakata S."/>
            <person name="Ichikawa N."/>
            <person name="Ohji S."/>
            <person name="Yamazoe A."/>
            <person name="Fujita N."/>
        </authorList>
    </citation>
    <scope>NUCLEOTIDE SEQUENCE [LARGE SCALE GENOMIC DNA]</scope>
    <source>
        <strain evidence="1 2">NBRC 102218</strain>
    </source>
</reference>